<dbReference type="GO" id="GO:0016810">
    <property type="term" value="F:hydrolase activity, acting on carbon-nitrogen (but not peptide) bonds"/>
    <property type="evidence" value="ECO:0007669"/>
    <property type="project" value="InterPro"/>
</dbReference>
<dbReference type="SUPFAM" id="SSF51556">
    <property type="entry name" value="Metallo-dependent hydrolases"/>
    <property type="match status" value="1"/>
</dbReference>
<feature type="domain" description="Amidohydrolase 3" evidence="2">
    <location>
        <begin position="140"/>
        <end position="495"/>
    </location>
</feature>
<gene>
    <name evidence="3" type="ORF">Mth01_42090</name>
</gene>
<sequence length="502" mass="52657">MRNETRDDSRRHRDTPAPGDDTPAPGDAGHSPADIVLTGGRVHTMDAAGSVAEAIAIRAGRIARVGTAEEVTPLIDRRTRVVQLRGGAVLPGINDSHLHGVWLGTMWPNLLMDQLAGGGDHLGDHHGDHHGGPPPARLETSADRRRAILRTAELLASLGITSYTEPGLGPGEDAGPSGCFGSAALRDYADLAAEGLLTSRVTALMLFGELDGPSSLAGLLEGLRTFIPPADVPGRFRVAGVKIFADGIPPMGTAWTDEPYGDGTYGGLLIEGDTAERREADLIAMVDAAHAAGHQIGVHATGSRTTRTVTDALATALHRNGQITSKHPARHYVIHGDLLHPSTLAAMAAAGIGLNTQAGIPVATQDMLTAVLGQDVLPHAWPLRDALAAGVPLCLSSDAPVLTPDWRAGVAAAVTRRGLDGRVRGEAQRLTVTQALRAYTITPAWQDGDEAWKGSLEPGKVADLCVLEADPLETEPSALPEVPVRLTMMDGQIVYENQTNLI</sequence>
<reference evidence="3" key="1">
    <citation type="submission" date="2021-01" db="EMBL/GenBank/DDBJ databases">
        <title>Whole genome shotgun sequence of Sphaerimonospora thailandensis NBRC 107569.</title>
        <authorList>
            <person name="Komaki H."/>
            <person name="Tamura T."/>
        </authorList>
    </citation>
    <scope>NUCLEOTIDE SEQUENCE</scope>
    <source>
        <strain evidence="3">NBRC 107569</strain>
    </source>
</reference>
<evidence type="ECO:0000313" key="4">
    <source>
        <dbReference type="Proteomes" id="UP000610966"/>
    </source>
</evidence>
<name>A0A8J3W1N3_9ACTN</name>
<dbReference type="InterPro" id="IPR013108">
    <property type="entry name" value="Amidohydro_3"/>
</dbReference>
<feature type="compositionally biased region" description="Basic and acidic residues" evidence="1">
    <location>
        <begin position="1"/>
        <end position="15"/>
    </location>
</feature>
<evidence type="ECO:0000256" key="1">
    <source>
        <dbReference type="SAM" id="MobiDB-lite"/>
    </source>
</evidence>
<organism evidence="3 4">
    <name type="scientific">Sphaerimonospora thailandensis</name>
    <dbReference type="NCBI Taxonomy" id="795644"/>
    <lineage>
        <taxon>Bacteria</taxon>
        <taxon>Bacillati</taxon>
        <taxon>Actinomycetota</taxon>
        <taxon>Actinomycetes</taxon>
        <taxon>Streptosporangiales</taxon>
        <taxon>Streptosporangiaceae</taxon>
        <taxon>Sphaerimonospora</taxon>
    </lineage>
</organism>
<proteinExistence type="predicted"/>
<evidence type="ECO:0000259" key="2">
    <source>
        <dbReference type="Pfam" id="PF07969"/>
    </source>
</evidence>
<comment type="caution">
    <text evidence="3">The sequence shown here is derived from an EMBL/GenBank/DDBJ whole genome shotgun (WGS) entry which is preliminary data.</text>
</comment>
<accession>A0A8J3W1N3</accession>
<evidence type="ECO:0000313" key="3">
    <source>
        <dbReference type="EMBL" id="GIH71956.1"/>
    </source>
</evidence>
<keyword evidence="4" id="KW-1185">Reference proteome</keyword>
<dbReference type="AlphaFoldDB" id="A0A8J3W1N3"/>
<protein>
    <recommendedName>
        <fullName evidence="2">Amidohydrolase 3 domain-containing protein</fullName>
    </recommendedName>
</protein>
<dbReference type="PANTHER" id="PTHR22642:SF2">
    <property type="entry name" value="PROTEIN LONG AFTER FAR-RED 3"/>
    <property type="match status" value="1"/>
</dbReference>
<feature type="region of interest" description="Disordered" evidence="1">
    <location>
        <begin position="1"/>
        <end position="33"/>
    </location>
</feature>
<dbReference type="Pfam" id="PF07969">
    <property type="entry name" value="Amidohydro_3"/>
    <property type="match status" value="1"/>
</dbReference>
<dbReference type="EMBL" id="BOOG01000042">
    <property type="protein sequence ID" value="GIH71956.1"/>
    <property type="molecule type" value="Genomic_DNA"/>
</dbReference>
<dbReference type="InterPro" id="IPR032466">
    <property type="entry name" value="Metal_Hydrolase"/>
</dbReference>
<dbReference type="Proteomes" id="UP000610966">
    <property type="component" value="Unassembled WGS sequence"/>
</dbReference>
<dbReference type="PANTHER" id="PTHR22642">
    <property type="entry name" value="IMIDAZOLONEPROPIONASE"/>
    <property type="match status" value="1"/>
</dbReference>
<dbReference type="Gene3D" id="3.20.20.140">
    <property type="entry name" value="Metal-dependent hydrolases"/>
    <property type="match status" value="1"/>
</dbReference>
<dbReference type="InterPro" id="IPR011059">
    <property type="entry name" value="Metal-dep_hydrolase_composite"/>
</dbReference>
<dbReference type="Gene3D" id="2.30.40.10">
    <property type="entry name" value="Urease, subunit C, domain 1"/>
    <property type="match status" value="1"/>
</dbReference>
<dbReference type="SUPFAM" id="SSF51338">
    <property type="entry name" value="Composite domain of metallo-dependent hydrolases"/>
    <property type="match status" value="1"/>
</dbReference>
<feature type="compositionally biased region" description="Low complexity" evidence="1">
    <location>
        <begin position="16"/>
        <end position="29"/>
    </location>
</feature>